<proteinExistence type="predicted"/>
<evidence type="ECO:0008006" key="4">
    <source>
        <dbReference type="Google" id="ProtNLM"/>
    </source>
</evidence>
<dbReference type="PANTHER" id="PTHR13621:SF2">
    <property type="entry name" value="PROLINE-RICH PROTEIN PRCC"/>
    <property type="match status" value="1"/>
</dbReference>
<dbReference type="VEuPathDB" id="FungiDB:H257_15593"/>
<feature type="compositionally biased region" description="Low complexity" evidence="1">
    <location>
        <begin position="1"/>
        <end position="36"/>
    </location>
</feature>
<name>A0A6A5A3W6_APHAT</name>
<feature type="region of interest" description="Disordered" evidence="1">
    <location>
        <begin position="1"/>
        <end position="165"/>
    </location>
</feature>
<gene>
    <name evidence="2" type="ORF">AaE_006918</name>
</gene>
<sequence length="312" mass="33981">MSLVADYGSDSDSDGSPVVPKTAAPATPAQQASDAPLTRGPAISIFPDKPPVKSSIPHKPTSSAGPPKKKAKKTLHLPPEIQKLLESGRALNSDDDSDTDTKKQPATVRKQSTATKPPTDALLSFLPPPKVALPVRQEPTHSKRHANLPEPTPLPATPVPSSAAAPPAYNDPNYSFVAEHDADDYGHVRIPAYGKRRRNHERNLERLLQQGKFDAVAGKITEVKATAPEAWQPPIDGRGYAHDREAQVLASMAGTETEGGYVIASYKPSRLQRQRHQLNQLTFDAKLREFDLMDSKSQMVKSKKETQAKYGW</sequence>
<organism evidence="2 3">
    <name type="scientific">Aphanomyces astaci</name>
    <name type="common">Crayfish plague agent</name>
    <dbReference type="NCBI Taxonomy" id="112090"/>
    <lineage>
        <taxon>Eukaryota</taxon>
        <taxon>Sar</taxon>
        <taxon>Stramenopiles</taxon>
        <taxon>Oomycota</taxon>
        <taxon>Saprolegniomycetes</taxon>
        <taxon>Saprolegniales</taxon>
        <taxon>Verrucalvaceae</taxon>
        <taxon>Aphanomyces</taxon>
    </lineage>
</organism>
<protein>
    <recommendedName>
        <fullName evidence="4">Proline-rich protein PRCC</fullName>
    </recommendedName>
</protein>
<evidence type="ECO:0000256" key="1">
    <source>
        <dbReference type="SAM" id="MobiDB-lite"/>
    </source>
</evidence>
<dbReference type="GO" id="GO:0005634">
    <property type="term" value="C:nucleus"/>
    <property type="evidence" value="ECO:0007669"/>
    <property type="project" value="TreeGrafter"/>
</dbReference>
<dbReference type="Proteomes" id="UP000469452">
    <property type="component" value="Unassembled WGS sequence"/>
</dbReference>
<comment type="caution">
    <text evidence="2">The sequence shown here is derived from an EMBL/GenBank/DDBJ whole genome shotgun (WGS) entry which is preliminary data.</text>
</comment>
<dbReference type="PANTHER" id="PTHR13621">
    <property type="entry name" value="PROLINE-RICH PROTEIN PRCC"/>
    <property type="match status" value="1"/>
</dbReference>
<reference evidence="2 3" key="1">
    <citation type="submission" date="2019-06" db="EMBL/GenBank/DDBJ databases">
        <title>Genomics analysis of Aphanomyces spp. identifies a new class of oomycete effector associated with host adaptation.</title>
        <authorList>
            <person name="Gaulin E."/>
        </authorList>
    </citation>
    <scope>NUCLEOTIDE SEQUENCE [LARGE SCALE GENOMIC DNA]</scope>
    <source>
        <strain evidence="2 3">E</strain>
    </source>
</reference>
<dbReference type="AlphaFoldDB" id="A0A6A5A3W6"/>
<evidence type="ECO:0000313" key="3">
    <source>
        <dbReference type="Proteomes" id="UP000469452"/>
    </source>
</evidence>
<accession>A0A6A5A3W6</accession>
<dbReference type="EMBL" id="VJMI01012589">
    <property type="protein sequence ID" value="KAF0749805.1"/>
    <property type="molecule type" value="Genomic_DNA"/>
</dbReference>
<dbReference type="InterPro" id="IPR018800">
    <property type="entry name" value="PRCC"/>
</dbReference>
<evidence type="ECO:0000313" key="2">
    <source>
        <dbReference type="EMBL" id="KAF0749805.1"/>
    </source>
</evidence>